<keyword evidence="1" id="KW-0175">Coiled coil</keyword>
<dbReference type="RefSeq" id="WP_013323620.1">
    <property type="nucleotide sequence ID" value="NC_014501.1"/>
</dbReference>
<dbReference type="eggNOG" id="ENOG503217E">
    <property type="taxonomic scope" value="Bacteria"/>
</dbReference>
<dbReference type="OrthoDB" id="573982at2"/>
<dbReference type="STRING" id="497965.Cyan7822_3611"/>
<keyword evidence="3" id="KW-1185">Reference proteome</keyword>
<feature type="coiled-coil region" evidence="1">
    <location>
        <begin position="14"/>
        <end position="41"/>
    </location>
</feature>
<dbReference type="AlphaFoldDB" id="E0UG50"/>
<gene>
    <name evidence="2" type="ordered locus">Cyan7822_3611</name>
</gene>
<dbReference type="EMBL" id="CP002198">
    <property type="protein sequence ID" value="ADN15551.1"/>
    <property type="molecule type" value="Genomic_DNA"/>
</dbReference>
<dbReference type="HOGENOM" id="CLU_2034194_0_0_3"/>
<organism evidence="2 3">
    <name type="scientific">Gloeothece verrucosa (strain PCC 7822)</name>
    <name type="common">Cyanothece sp. (strain PCC 7822)</name>
    <dbReference type="NCBI Taxonomy" id="497965"/>
    <lineage>
        <taxon>Bacteria</taxon>
        <taxon>Bacillati</taxon>
        <taxon>Cyanobacteriota</taxon>
        <taxon>Cyanophyceae</taxon>
        <taxon>Oscillatoriophycideae</taxon>
        <taxon>Chroococcales</taxon>
        <taxon>Aphanothecaceae</taxon>
        <taxon>Gloeothece</taxon>
        <taxon>Gloeothece verrucosa</taxon>
    </lineage>
</organism>
<sequence length="121" mass="14612">MFAHNTDLYNSHEVDEKIRKIAEAAIEKDKLTEEQEEKLKKLYFQYVGEEEYYYGKRQEESFNKNLPILIKQYSGKYVLFEDGKVIDYDLDEDTLLDRVEETDFYQSRNAIYVRQVPQYTL</sequence>
<evidence type="ECO:0000313" key="2">
    <source>
        <dbReference type="EMBL" id="ADN15551.1"/>
    </source>
</evidence>
<protein>
    <submittedName>
        <fullName evidence="2">Uncharacterized protein</fullName>
    </submittedName>
</protein>
<reference evidence="3" key="1">
    <citation type="journal article" date="2011" name="MBio">
        <title>Novel metabolic attributes of the genus Cyanothece, comprising a group of unicellular nitrogen-fixing Cyanobacteria.</title>
        <authorList>
            <person name="Bandyopadhyay A."/>
            <person name="Elvitigala T."/>
            <person name="Welsh E."/>
            <person name="Stockel J."/>
            <person name="Liberton M."/>
            <person name="Min H."/>
            <person name="Sherman L.A."/>
            <person name="Pakrasi H.B."/>
        </authorList>
    </citation>
    <scope>NUCLEOTIDE SEQUENCE [LARGE SCALE GENOMIC DNA]</scope>
    <source>
        <strain evidence="3">PCC 7822</strain>
    </source>
</reference>
<name>E0UG50_GLOV7</name>
<accession>E0UG50</accession>
<dbReference type="Proteomes" id="UP000008206">
    <property type="component" value="Chromosome"/>
</dbReference>
<dbReference type="KEGG" id="cyj:Cyan7822_3611"/>
<evidence type="ECO:0000256" key="1">
    <source>
        <dbReference type="SAM" id="Coils"/>
    </source>
</evidence>
<evidence type="ECO:0000313" key="3">
    <source>
        <dbReference type="Proteomes" id="UP000008206"/>
    </source>
</evidence>
<proteinExistence type="predicted"/>